<sequence>MDKMELLRIWCCLVIIFVLSSALAEYLVRVDQFNFEVEDRELIVSQSTSIEQDGNRSYLSGHLIVGKPINEISMLASMDISRPSLPRVRLFATKMDLCSFFNNDYKSKFVQQFYNRYVNFINVRPRCPLQANVNYSLQRSYIDERILPELLPECSYFLKLEFRNKTKHLAQVLISGHITPVASKVPTPKFRVKF</sequence>
<evidence type="ECO:0000313" key="3">
    <source>
        <dbReference type="Proteomes" id="UP000008792"/>
    </source>
</evidence>
<gene>
    <name evidence="2" type="primary">Dvir\GJ13354</name>
    <name evidence="2" type="ORF">Dvir_GJ13354</name>
</gene>
<evidence type="ECO:0000313" key="2">
    <source>
        <dbReference type="EMBL" id="EDW63391.1"/>
    </source>
</evidence>
<dbReference type="InterPro" id="IPR010512">
    <property type="entry name" value="DUF1091"/>
</dbReference>
<keyword evidence="3" id="KW-1185">Reference proteome</keyword>
<keyword evidence="1" id="KW-0732">Signal</keyword>
<dbReference type="EMBL" id="CH940649">
    <property type="protein sequence ID" value="EDW63391.1"/>
    <property type="molecule type" value="Genomic_DNA"/>
</dbReference>
<dbReference type="STRING" id="7244.B4LQE1"/>
<dbReference type="PANTHER" id="PTHR20898">
    <property type="entry name" value="DAEDALUS ON 3-RELATED-RELATED"/>
    <property type="match status" value="1"/>
</dbReference>
<dbReference type="eggNOG" id="ENOG502T9I2">
    <property type="taxonomic scope" value="Eukaryota"/>
</dbReference>
<name>B4LQE1_DROVI</name>
<dbReference type="Proteomes" id="UP000008792">
    <property type="component" value="Unassembled WGS sequence"/>
</dbReference>
<dbReference type="OrthoDB" id="7881840at2759"/>
<feature type="signal peptide" evidence="1">
    <location>
        <begin position="1"/>
        <end position="24"/>
    </location>
</feature>
<dbReference type="Pfam" id="PF06477">
    <property type="entry name" value="DUF1091"/>
    <property type="match status" value="1"/>
</dbReference>
<accession>B4LQE1</accession>
<dbReference type="OMA" id="LNTKPKC"/>
<evidence type="ECO:0000256" key="1">
    <source>
        <dbReference type="SAM" id="SignalP"/>
    </source>
</evidence>
<proteinExistence type="predicted"/>
<dbReference type="AlphaFoldDB" id="B4LQE1"/>
<dbReference type="KEGG" id="dvi:6628850"/>
<organism evidence="2 3">
    <name type="scientific">Drosophila virilis</name>
    <name type="common">Fruit fly</name>
    <dbReference type="NCBI Taxonomy" id="7244"/>
    <lineage>
        <taxon>Eukaryota</taxon>
        <taxon>Metazoa</taxon>
        <taxon>Ecdysozoa</taxon>
        <taxon>Arthropoda</taxon>
        <taxon>Hexapoda</taxon>
        <taxon>Insecta</taxon>
        <taxon>Pterygota</taxon>
        <taxon>Neoptera</taxon>
        <taxon>Endopterygota</taxon>
        <taxon>Diptera</taxon>
        <taxon>Brachycera</taxon>
        <taxon>Muscomorpha</taxon>
        <taxon>Ephydroidea</taxon>
        <taxon>Drosophilidae</taxon>
        <taxon>Drosophila</taxon>
    </lineage>
</organism>
<feature type="chain" id="PRO_5002812967" evidence="1">
    <location>
        <begin position="25"/>
        <end position="194"/>
    </location>
</feature>
<dbReference type="PANTHER" id="PTHR20898:SF0">
    <property type="entry name" value="DAEDALUS ON 3-RELATED"/>
    <property type="match status" value="1"/>
</dbReference>
<reference evidence="2 3" key="1">
    <citation type="journal article" date="2007" name="Nature">
        <title>Evolution of genes and genomes on the Drosophila phylogeny.</title>
        <authorList>
            <consortium name="Drosophila 12 Genomes Consortium"/>
            <person name="Clark A.G."/>
            <person name="Eisen M.B."/>
            <person name="Smith D.R."/>
            <person name="Bergman C.M."/>
            <person name="Oliver B."/>
            <person name="Markow T.A."/>
            <person name="Kaufman T.C."/>
            <person name="Kellis M."/>
            <person name="Gelbart W."/>
            <person name="Iyer V.N."/>
            <person name="Pollard D.A."/>
            <person name="Sackton T.B."/>
            <person name="Larracuente A.M."/>
            <person name="Singh N.D."/>
            <person name="Abad J.P."/>
            <person name="Abt D.N."/>
            <person name="Adryan B."/>
            <person name="Aguade M."/>
            <person name="Akashi H."/>
            <person name="Anderson W.W."/>
            <person name="Aquadro C.F."/>
            <person name="Ardell D.H."/>
            <person name="Arguello R."/>
            <person name="Artieri C.G."/>
            <person name="Barbash D.A."/>
            <person name="Barker D."/>
            <person name="Barsanti P."/>
            <person name="Batterham P."/>
            <person name="Batzoglou S."/>
            <person name="Begun D."/>
            <person name="Bhutkar A."/>
            <person name="Blanco E."/>
            <person name="Bosak S.A."/>
            <person name="Bradley R.K."/>
            <person name="Brand A.D."/>
            <person name="Brent M.R."/>
            <person name="Brooks A.N."/>
            <person name="Brown R.H."/>
            <person name="Butlin R.K."/>
            <person name="Caggese C."/>
            <person name="Calvi B.R."/>
            <person name="Bernardo de Carvalho A."/>
            <person name="Caspi A."/>
            <person name="Castrezana S."/>
            <person name="Celniker S.E."/>
            <person name="Chang J.L."/>
            <person name="Chapple C."/>
            <person name="Chatterji S."/>
            <person name="Chinwalla A."/>
            <person name="Civetta A."/>
            <person name="Clifton S.W."/>
            <person name="Comeron J.M."/>
            <person name="Costello J.C."/>
            <person name="Coyne J.A."/>
            <person name="Daub J."/>
            <person name="David R.G."/>
            <person name="Delcher A.L."/>
            <person name="Delehaunty K."/>
            <person name="Do C.B."/>
            <person name="Ebling H."/>
            <person name="Edwards K."/>
            <person name="Eickbush T."/>
            <person name="Evans J.D."/>
            <person name="Filipski A."/>
            <person name="Findeiss S."/>
            <person name="Freyhult E."/>
            <person name="Fulton L."/>
            <person name="Fulton R."/>
            <person name="Garcia A.C."/>
            <person name="Gardiner A."/>
            <person name="Garfield D.A."/>
            <person name="Garvin B.E."/>
            <person name="Gibson G."/>
            <person name="Gilbert D."/>
            <person name="Gnerre S."/>
            <person name="Godfrey J."/>
            <person name="Good R."/>
            <person name="Gotea V."/>
            <person name="Gravely B."/>
            <person name="Greenberg A.J."/>
            <person name="Griffiths-Jones S."/>
            <person name="Gross S."/>
            <person name="Guigo R."/>
            <person name="Gustafson E.A."/>
            <person name="Haerty W."/>
            <person name="Hahn M.W."/>
            <person name="Halligan D.L."/>
            <person name="Halpern A.L."/>
            <person name="Halter G.M."/>
            <person name="Han M.V."/>
            <person name="Heger A."/>
            <person name="Hillier L."/>
            <person name="Hinrichs A.S."/>
            <person name="Holmes I."/>
            <person name="Hoskins R.A."/>
            <person name="Hubisz M.J."/>
            <person name="Hultmark D."/>
            <person name="Huntley M.A."/>
            <person name="Jaffe D.B."/>
            <person name="Jagadeeshan S."/>
            <person name="Jeck W.R."/>
            <person name="Johnson J."/>
            <person name="Jones C.D."/>
            <person name="Jordan W.C."/>
            <person name="Karpen G.H."/>
            <person name="Kataoka E."/>
            <person name="Keightley P.D."/>
            <person name="Kheradpour P."/>
            <person name="Kirkness E.F."/>
            <person name="Koerich L.B."/>
            <person name="Kristiansen K."/>
            <person name="Kudrna D."/>
            <person name="Kulathinal R.J."/>
            <person name="Kumar S."/>
            <person name="Kwok R."/>
            <person name="Lander E."/>
            <person name="Langley C.H."/>
            <person name="Lapoint R."/>
            <person name="Lazzaro B.P."/>
            <person name="Lee S.J."/>
            <person name="Levesque L."/>
            <person name="Li R."/>
            <person name="Lin C.F."/>
            <person name="Lin M.F."/>
            <person name="Lindblad-Toh K."/>
            <person name="Llopart A."/>
            <person name="Long M."/>
            <person name="Low L."/>
            <person name="Lozovsky E."/>
            <person name="Lu J."/>
            <person name="Luo M."/>
            <person name="Machado C.A."/>
            <person name="Makalowski W."/>
            <person name="Marzo M."/>
            <person name="Matsuda M."/>
            <person name="Matzkin L."/>
            <person name="McAllister B."/>
            <person name="McBride C.S."/>
            <person name="McKernan B."/>
            <person name="McKernan K."/>
            <person name="Mendez-Lago M."/>
            <person name="Minx P."/>
            <person name="Mollenhauer M.U."/>
            <person name="Montooth K."/>
            <person name="Mount S.M."/>
            <person name="Mu X."/>
            <person name="Myers E."/>
            <person name="Negre B."/>
            <person name="Newfeld S."/>
            <person name="Nielsen R."/>
            <person name="Noor M.A."/>
            <person name="O'Grady P."/>
            <person name="Pachter L."/>
            <person name="Papaceit M."/>
            <person name="Parisi M.J."/>
            <person name="Parisi M."/>
            <person name="Parts L."/>
            <person name="Pedersen J.S."/>
            <person name="Pesole G."/>
            <person name="Phillippy A.M."/>
            <person name="Ponting C.P."/>
            <person name="Pop M."/>
            <person name="Porcelli D."/>
            <person name="Powell J.R."/>
            <person name="Prohaska S."/>
            <person name="Pruitt K."/>
            <person name="Puig M."/>
            <person name="Quesneville H."/>
            <person name="Ram K.R."/>
            <person name="Rand D."/>
            <person name="Rasmussen M.D."/>
            <person name="Reed L.K."/>
            <person name="Reenan R."/>
            <person name="Reily A."/>
            <person name="Remington K.A."/>
            <person name="Rieger T.T."/>
            <person name="Ritchie M.G."/>
            <person name="Robin C."/>
            <person name="Rogers Y.H."/>
            <person name="Rohde C."/>
            <person name="Rozas J."/>
            <person name="Rubenfield M.J."/>
            <person name="Ruiz A."/>
            <person name="Russo S."/>
            <person name="Salzberg S.L."/>
            <person name="Sanchez-Gracia A."/>
            <person name="Saranga D.J."/>
            <person name="Sato H."/>
            <person name="Schaeffer S.W."/>
            <person name="Schatz M.C."/>
            <person name="Schlenke T."/>
            <person name="Schwartz R."/>
            <person name="Segarra C."/>
            <person name="Singh R.S."/>
            <person name="Sirot L."/>
            <person name="Sirota M."/>
            <person name="Sisneros N.B."/>
            <person name="Smith C.D."/>
            <person name="Smith T.F."/>
            <person name="Spieth J."/>
            <person name="Stage D.E."/>
            <person name="Stark A."/>
            <person name="Stephan W."/>
            <person name="Strausberg R.L."/>
            <person name="Strempel S."/>
            <person name="Sturgill D."/>
            <person name="Sutton G."/>
            <person name="Sutton G.G."/>
            <person name="Tao W."/>
            <person name="Teichmann S."/>
            <person name="Tobari Y.N."/>
            <person name="Tomimura Y."/>
            <person name="Tsolas J.M."/>
            <person name="Valente V.L."/>
            <person name="Venter E."/>
            <person name="Venter J.C."/>
            <person name="Vicario S."/>
            <person name="Vieira F.G."/>
            <person name="Vilella A.J."/>
            <person name="Villasante A."/>
            <person name="Walenz B."/>
            <person name="Wang J."/>
            <person name="Wasserman M."/>
            <person name="Watts T."/>
            <person name="Wilson D."/>
            <person name="Wilson R.K."/>
            <person name="Wing R.A."/>
            <person name="Wolfner M.F."/>
            <person name="Wong A."/>
            <person name="Wong G.K."/>
            <person name="Wu C.I."/>
            <person name="Wu G."/>
            <person name="Yamamoto D."/>
            <person name="Yang H.P."/>
            <person name="Yang S.P."/>
            <person name="Yorke J.A."/>
            <person name="Yoshida K."/>
            <person name="Zdobnov E."/>
            <person name="Zhang P."/>
            <person name="Zhang Y."/>
            <person name="Zimin A.V."/>
            <person name="Baldwin J."/>
            <person name="Abdouelleil A."/>
            <person name="Abdulkadir J."/>
            <person name="Abebe A."/>
            <person name="Abera B."/>
            <person name="Abreu J."/>
            <person name="Acer S.C."/>
            <person name="Aftuck L."/>
            <person name="Alexander A."/>
            <person name="An P."/>
            <person name="Anderson E."/>
            <person name="Anderson S."/>
            <person name="Arachi H."/>
            <person name="Azer M."/>
            <person name="Bachantsang P."/>
            <person name="Barry A."/>
            <person name="Bayul T."/>
            <person name="Berlin A."/>
            <person name="Bessette D."/>
            <person name="Bloom T."/>
            <person name="Blye J."/>
            <person name="Boguslavskiy L."/>
            <person name="Bonnet C."/>
            <person name="Boukhgalter B."/>
            <person name="Bourzgui I."/>
            <person name="Brown A."/>
            <person name="Cahill P."/>
            <person name="Channer S."/>
            <person name="Cheshatsang Y."/>
            <person name="Chuda L."/>
            <person name="Citroen M."/>
            <person name="Collymore A."/>
            <person name="Cooke P."/>
            <person name="Costello M."/>
            <person name="D'Aco K."/>
            <person name="Daza R."/>
            <person name="De Haan G."/>
            <person name="DeGray S."/>
            <person name="DeMaso C."/>
            <person name="Dhargay N."/>
            <person name="Dooley K."/>
            <person name="Dooley E."/>
            <person name="Doricent M."/>
            <person name="Dorje P."/>
            <person name="Dorjee K."/>
            <person name="Dupes A."/>
            <person name="Elong R."/>
            <person name="Falk J."/>
            <person name="Farina A."/>
            <person name="Faro S."/>
            <person name="Ferguson D."/>
            <person name="Fisher S."/>
            <person name="Foley C.D."/>
            <person name="Franke A."/>
            <person name="Friedrich D."/>
            <person name="Gadbois L."/>
            <person name="Gearin G."/>
            <person name="Gearin C.R."/>
            <person name="Giannoukos G."/>
            <person name="Goode T."/>
            <person name="Graham J."/>
            <person name="Grandbois E."/>
            <person name="Grewal S."/>
            <person name="Gyaltsen K."/>
            <person name="Hafez N."/>
            <person name="Hagos B."/>
            <person name="Hall J."/>
            <person name="Henson C."/>
            <person name="Hollinger A."/>
            <person name="Honan T."/>
            <person name="Huard M.D."/>
            <person name="Hughes L."/>
            <person name="Hurhula B."/>
            <person name="Husby M.E."/>
            <person name="Kamat A."/>
            <person name="Kanga B."/>
            <person name="Kashin S."/>
            <person name="Khazanovich D."/>
            <person name="Kisner P."/>
            <person name="Lance K."/>
            <person name="Lara M."/>
            <person name="Lee W."/>
            <person name="Lennon N."/>
            <person name="Letendre F."/>
            <person name="LeVine R."/>
            <person name="Lipovsky A."/>
            <person name="Liu X."/>
            <person name="Liu J."/>
            <person name="Liu S."/>
            <person name="Lokyitsang T."/>
            <person name="Lokyitsang Y."/>
            <person name="Lubonja R."/>
            <person name="Lui A."/>
            <person name="MacDonald P."/>
            <person name="Magnisalis V."/>
            <person name="Maru K."/>
            <person name="Matthews C."/>
            <person name="McCusker W."/>
            <person name="McDonough S."/>
            <person name="Mehta T."/>
            <person name="Meldrim J."/>
            <person name="Meneus L."/>
            <person name="Mihai O."/>
            <person name="Mihalev A."/>
            <person name="Mihova T."/>
            <person name="Mittelman R."/>
            <person name="Mlenga V."/>
            <person name="Montmayeur A."/>
            <person name="Mulrain L."/>
            <person name="Navidi A."/>
            <person name="Naylor J."/>
            <person name="Negash T."/>
            <person name="Nguyen T."/>
            <person name="Nguyen N."/>
            <person name="Nicol R."/>
            <person name="Norbu C."/>
            <person name="Norbu N."/>
            <person name="Novod N."/>
            <person name="O'Neill B."/>
            <person name="Osman S."/>
            <person name="Markiewicz E."/>
            <person name="Oyono O.L."/>
            <person name="Patti C."/>
            <person name="Phunkhang P."/>
            <person name="Pierre F."/>
            <person name="Priest M."/>
            <person name="Raghuraman S."/>
            <person name="Rege F."/>
            <person name="Reyes R."/>
            <person name="Rise C."/>
            <person name="Rogov P."/>
            <person name="Ross K."/>
            <person name="Ryan E."/>
            <person name="Settipalli S."/>
            <person name="Shea T."/>
            <person name="Sherpa N."/>
            <person name="Shi L."/>
            <person name="Shih D."/>
            <person name="Sparrow T."/>
            <person name="Spaulding J."/>
            <person name="Stalker J."/>
            <person name="Stange-Thomann N."/>
            <person name="Stavropoulos S."/>
            <person name="Stone C."/>
            <person name="Strader C."/>
            <person name="Tesfaye S."/>
            <person name="Thomson T."/>
            <person name="Thoulutsang Y."/>
            <person name="Thoulutsang D."/>
            <person name="Topham K."/>
            <person name="Topping I."/>
            <person name="Tsamla T."/>
            <person name="Vassiliev H."/>
            <person name="Vo A."/>
            <person name="Wangchuk T."/>
            <person name="Wangdi T."/>
            <person name="Weiand M."/>
            <person name="Wilkinson J."/>
            <person name="Wilson A."/>
            <person name="Yadav S."/>
            <person name="Young G."/>
            <person name="Yu Q."/>
            <person name="Zembek L."/>
            <person name="Zhong D."/>
            <person name="Zimmer A."/>
            <person name="Zwirko Z."/>
            <person name="Jaffe D.B."/>
            <person name="Alvarez P."/>
            <person name="Brockman W."/>
            <person name="Butler J."/>
            <person name="Chin C."/>
            <person name="Gnerre S."/>
            <person name="Grabherr M."/>
            <person name="Kleber M."/>
            <person name="Mauceli E."/>
            <person name="MacCallum I."/>
        </authorList>
    </citation>
    <scope>NUCLEOTIDE SEQUENCE [LARGE SCALE GENOMIC DNA]</scope>
    <source>
        <strain evidence="3">Tucson 15010-1051.87</strain>
    </source>
</reference>
<dbReference type="PhylomeDB" id="B4LQE1"/>
<dbReference type="InParanoid" id="B4LQE1"/>
<protein>
    <submittedName>
        <fullName evidence="2">Uncharacterized protein</fullName>
    </submittedName>
</protein>
<dbReference type="HOGENOM" id="CLU_129483_0_0_1"/>
<dbReference type="SMART" id="SM00697">
    <property type="entry name" value="DM8"/>
    <property type="match status" value="1"/>
</dbReference>